<dbReference type="GO" id="GO:0004084">
    <property type="term" value="F:branched-chain-amino-acid transaminase activity"/>
    <property type="evidence" value="ECO:0007669"/>
    <property type="project" value="UniProtKB-EC"/>
</dbReference>
<dbReference type="InterPro" id="IPR018300">
    <property type="entry name" value="Aminotrans_IV_CS"/>
</dbReference>
<evidence type="ECO:0000256" key="15">
    <source>
        <dbReference type="RuleBase" id="RU004516"/>
    </source>
</evidence>
<gene>
    <name evidence="16" type="ORF">FHS79_000703</name>
</gene>
<dbReference type="Gene3D" id="3.20.10.10">
    <property type="entry name" value="D-amino Acid Aminotransferase, subunit A, domain 2"/>
    <property type="match status" value="1"/>
</dbReference>
<reference evidence="16 17" key="1">
    <citation type="submission" date="2020-08" db="EMBL/GenBank/DDBJ databases">
        <title>Genomic Encyclopedia of Type Strains, Phase IV (KMG-IV): sequencing the most valuable type-strain genomes for metagenomic binning, comparative biology and taxonomic classification.</title>
        <authorList>
            <person name="Goeker M."/>
        </authorList>
    </citation>
    <scope>NUCLEOTIDE SEQUENCE [LARGE SCALE GENOMIC DNA]</scope>
    <source>
        <strain evidence="16 17">DSM 102189</strain>
    </source>
</reference>
<dbReference type="GO" id="GO:0005829">
    <property type="term" value="C:cytosol"/>
    <property type="evidence" value="ECO:0007669"/>
    <property type="project" value="TreeGrafter"/>
</dbReference>
<evidence type="ECO:0000256" key="11">
    <source>
        <dbReference type="ARBA" id="ARBA00048212"/>
    </source>
</evidence>
<proteinExistence type="inferred from homology"/>
<dbReference type="InterPro" id="IPR050571">
    <property type="entry name" value="Class-IV_PLP-Dep_Aminotrnsfr"/>
</dbReference>
<evidence type="ECO:0000256" key="7">
    <source>
        <dbReference type="ARBA" id="ARBA00013053"/>
    </source>
</evidence>
<comment type="pathway">
    <text evidence="5">Amino-acid biosynthesis; L-leucine biosynthesis; L-leucine from 3-methyl-2-oxobutanoate: step 4/4.</text>
</comment>
<evidence type="ECO:0000256" key="1">
    <source>
        <dbReference type="ARBA" id="ARBA00001933"/>
    </source>
</evidence>
<dbReference type="PANTHER" id="PTHR42743">
    <property type="entry name" value="AMINO-ACID AMINOTRANSFERASE"/>
    <property type="match status" value="1"/>
</dbReference>
<keyword evidence="16" id="KW-0032">Aminotransferase</keyword>
<dbReference type="InterPro" id="IPR043131">
    <property type="entry name" value="BCAT-like_N"/>
</dbReference>
<comment type="function">
    <text evidence="2">Acts on leucine, isoleucine and valine.</text>
</comment>
<comment type="catalytic activity">
    <reaction evidence="11">
        <text>L-valine + 2-oxoglutarate = 3-methyl-2-oxobutanoate + L-glutamate</text>
        <dbReference type="Rhea" id="RHEA:24813"/>
        <dbReference type="ChEBI" id="CHEBI:11851"/>
        <dbReference type="ChEBI" id="CHEBI:16810"/>
        <dbReference type="ChEBI" id="CHEBI:29985"/>
        <dbReference type="ChEBI" id="CHEBI:57762"/>
        <dbReference type="EC" id="2.6.1.42"/>
    </reaction>
</comment>
<dbReference type="Gene3D" id="3.30.470.10">
    <property type="match status" value="1"/>
</dbReference>
<evidence type="ECO:0000313" key="17">
    <source>
        <dbReference type="Proteomes" id="UP000538147"/>
    </source>
</evidence>
<dbReference type="RefSeq" id="WP_184195455.1">
    <property type="nucleotide sequence ID" value="NZ_BMOX01000186.1"/>
</dbReference>
<comment type="caution">
    <text evidence="16">The sequence shown here is derived from an EMBL/GenBank/DDBJ whole genome shotgun (WGS) entry which is preliminary data.</text>
</comment>
<evidence type="ECO:0000256" key="14">
    <source>
        <dbReference type="RuleBase" id="RU004106"/>
    </source>
</evidence>
<comment type="pathway">
    <text evidence="4">Amino-acid biosynthesis; L-valine biosynthesis; L-valine from pyruvate: step 4/4.</text>
</comment>
<evidence type="ECO:0000256" key="12">
    <source>
        <dbReference type="ARBA" id="ARBA00048798"/>
    </source>
</evidence>
<evidence type="ECO:0000256" key="2">
    <source>
        <dbReference type="ARBA" id="ARBA00003109"/>
    </source>
</evidence>
<name>A0A841L2K8_9SPHN</name>
<comment type="pathway">
    <text evidence="3">Amino-acid biosynthesis; L-isoleucine biosynthesis; L-isoleucine from 2-oxobutanoate: step 4/4.</text>
</comment>
<dbReference type="EMBL" id="JACIIV010000004">
    <property type="protein sequence ID" value="MBB6226546.1"/>
    <property type="molecule type" value="Genomic_DNA"/>
</dbReference>
<evidence type="ECO:0000256" key="6">
    <source>
        <dbReference type="ARBA" id="ARBA00009320"/>
    </source>
</evidence>
<keyword evidence="10" id="KW-0100">Branched-chain amino acid biosynthesis</keyword>
<dbReference type="EC" id="2.6.1.42" evidence="7"/>
<dbReference type="InterPro" id="IPR043132">
    <property type="entry name" value="BCAT-like_C"/>
</dbReference>
<dbReference type="InterPro" id="IPR001544">
    <property type="entry name" value="Aminotrans_IV"/>
</dbReference>
<keyword evidence="9 15" id="KW-0663">Pyridoxal phosphate</keyword>
<evidence type="ECO:0000256" key="3">
    <source>
        <dbReference type="ARBA" id="ARBA00004824"/>
    </source>
</evidence>
<comment type="catalytic activity">
    <reaction evidence="12">
        <text>L-isoleucine + 2-oxoglutarate = (S)-3-methyl-2-oxopentanoate + L-glutamate</text>
        <dbReference type="Rhea" id="RHEA:24801"/>
        <dbReference type="ChEBI" id="CHEBI:16810"/>
        <dbReference type="ChEBI" id="CHEBI:29985"/>
        <dbReference type="ChEBI" id="CHEBI:35146"/>
        <dbReference type="ChEBI" id="CHEBI:58045"/>
        <dbReference type="EC" id="2.6.1.42"/>
    </reaction>
</comment>
<evidence type="ECO:0000256" key="5">
    <source>
        <dbReference type="ARBA" id="ARBA00005072"/>
    </source>
</evidence>
<sequence length="288" mass="31516">MPQLAYVDGQYLPMAEAMVPVEDRGLQFADSIYEVAAIFDGRLLDWPEHLVRMRRNCAALFISLPQSDAVLSHIARRLIAMARVRDAIIYIQVTRGTARRDHVFAPGLRPRLIMTVRRFDFRQRIPQQAKGVGVTTVPDQRWGRVDIKSTGLLANVLAKQDARAAGSFEAWFTGPDGTVREGGSTNAYIVRGGTLITHPLSAHILPGIARQSLLSLARGAQIPVEERAFHLDEALGADEALLTSTTAPILPVVRIDGLAVGSGRPGPITARLVELVHAEIARQTGWRA</sequence>
<comment type="cofactor">
    <cofactor evidence="1 15">
        <name>pyridoxal 5'-phosphate</name>
        <dbReference type="ChEBI" id="CHEBI:597326"/>
    </cofactor>
</comment>
<dbReference type="AlphaFoldDB" id="A0A841L2K8"/>
<dbReference type="PANTHER" id="PTHR42743:SF11">
    <property type="entry name" value="AMINODEOXYCHORISMATE LYASE"/>
    <property type="match status" value="1"/>
</dbReference>
<dbReference type="InterPro" id="IPR036038">
    <property type="entry name" value="Aminotransferase-like"/>
</dbReference>
<dbReference type="Proteomes" id="UP000538147">
    <property type="component" value="Unassembled WGS sequence"/>
</dbReference>
<evidence type="ECO:0000256" key="4">
    <source>
        <dbReference type="ARBA" id="ARBA00004931"/>
    </source>
</evidence>
<evidence type="ECO:0000256" key="10">
    <source>
        <dbReference type="ARBA" id="ARBA00023304"/>
    </source>
</evidence>
<evidence type="ECO:0000256" key="9">
    <source>
        <dbReference type="ARBA" id="ARBA00022898"/>
    </source>
</evidence>
<dbReference type="Pfam" id="PF01063">
    <property type="entry name" value="Aminotran_4"/>
    <property type="match status" value="1"/>
</dbReference>
<organism evidence="16 17">
    <name type="scientific">Polymorphobacter multimanifer</name>
    <dbReference type="NCBI Taxonomy" id="1070431"/>
    <lineage>
        <taxon>Bacteria</taxon>
        <taxon>Pseudomonadati</taxon>
        <taxon>Pseudomonadota</taxon>
        <taxon>Alphaproteobacteria</taxon>
        <taxon>Sphingomonadales</taxon>
        <taxon>Sphingosinicellaceae</taxon>
        <taxon>Polymorphobacter</taxon>
    </lineage>
</organism>
<evidence type="ECO:0000256" key="8">
    <source>
        <dbReference type="ARBA" id="ARBA00014472"/>
    </source>
</evidence>
<accession>A0A841L2K8</accession>
<dbReference type="GO" id="GO:0008652">
    <property type="term" value="P:amino acid biosynthetic process"/>
    <property type="evidence" value="ECO:0007669"/>
    <property type="project" value="UniProtKB-ARBA"/>
</dbReference>
<keyword evidence="17" id="KW-1185">Reference proteome</keyword>
<dbReference type="FunFam" id="3.20.10.10:FF:000002">
    <property type="entry name" value="D-alanine aminotransferase"/>
    <property type="match status" value="1"/>
</dbReference>
<evidence type="ECO:0000313" key="16">
    <source>
        <dbReference type="EMBL" id="MBB6226546.1"/>
    </source>
</evidence>
<keyword evidence="10" id="KW-0028">Amino-acid biosynthesis</keyword>
<comment type="similarity">
    <text evidence="6 14">Belongs to the class-IV pyridoxal-phosphate-dependent aminotransferase family.</text>
</comment>
<dbReference type="PROSITE" id="PS00770">
    <property type="entry name" value="AA_TRANSFER_CLASS_4"/>
    <property type="match status" value="1"/>
</dbReference>
<dbReference type="NCBIfam" id="NF005209">
    <property type="entry name" value="PRK06680.1"/>
    <property type="match status" value="1"/>
</dbReference>
<keyword evidence="16" id="KW-0808">Transferase</keyword>
<comment type="catalytic activity">
    <reaction evidence="13">
        <text>L-leucine + 2-oxoglutarate = 4-methyl-2-oxopentanoate + L-glutamate</text>
        <dbReference type="Rhea" id="RHEA:18321"/>
        <dbReference type="ChEBI" id="CHEBI:16810"/>
        <dbReference type="ChEBI" id="CHEBI:17865"/>
        <dbReference type="ChEBI" id="CHEBI:29985"/>
        <dbReference type="ChEBI" id="CHEBI:57427"/>
        <dbReference type="EC" id="2.6.1.42"/>
    </reaction>
</comment>
<protein>
    <recommendedName>
        <fullName evidence="8">Probable branched-chain-amino-acid aminotransferase</fullName>
        <ecNumber evidence="7">2.6.1.42</ecNumber>
    </recommendedName>
</protein>
<dbReference type="GO" id="GO:0009082">
    <property type="term" value="P:branched-chain amino acid biosynthetic process"/>
    <property type="evidence" value="ECO:0007669"/>
    <property type="project" value="UniProtKB-KW"/>
</dbReference>
<dbReference type="SUPFAM" id="SSF56752">
    <property type="entry name" value="D-aminoacid aminotransferase-like PLP-dependent enzymes"/>
    <property type="match status" value="1"/>
</dbReference>
<evidence type="ECO:0000256" key="13">
    <source>
        <dbReference type="ARBA" id="ARBA00049229"/>
    </source>
</evidence>